<keyword evidence="1" id="KW-1133">Transmembrane helix</keyword>
<dbReference type="RefSeq" id="WP_377964122.1">
    <property type="nucleotide sequence ID" value="NZ_JBHZOL010000065.1"/>
</dbReference>
<keyword evidence="1" id="KW-0812">Transmembrane</keyword>
<organism evidence="2 3">
    <name type="scientific">Almyronema epifaneia S1</name>
    <dbReference type="NCBI Taxonomy" id="2991925"/>
    <lineage>
        <taxon>Bacteria</taxon>
        <taxon>Bacillati</taxon>
        <taxon>Cyanobacteriota</taxon>
        <taxon>Cyanophyceae</taxon>
        <taxon>Nodosilineales</taxon>
        <taxon>Nodosilineaceae</taxon>
        <taxon>Almyronema</taxon>
        <taxon>Almyronema epifaneia</taxon>
    </lineage>
</organism>
<dbReference type="EMBL" id="JBHZOL010000065">
    <property type="protein sequence ID" value="MFE4106403.1"/>
    <property type="molecule type" value="Genomic_DNA"/>
</dbReference>
<name>A0ABW6IDZ1_9CYAN</name>
<evidence type="ECO:0000313" key="3">
    <source>
        <dbReference type="Proteomes" id="UP001600165"/>
    </source>
</evidence>
<reference evidence="2 3" key="1">
    <citation type="submission" date="2024-10" db="EMBL/GenBank/DDBJ databases">
        <authorList>
            <person name="Ratan Roy A."/>
            <person name="Morales Sandoval P.H."/>
            <person name="De Los Santos Villalobos S."/>
            <person name="Chakraborty S."/>
            <person name="Mukherjee J."/>
        </authorList>
    </citation>
    <scope>NUCLEOTIDE SEQUENCE [LARGE SCALE GENOMIC DNA]</scope>
    <source>
        <strain evidence="2 3">S1</strain>
    </source>
</reference>
<evidence type="ECO:0000256" key="1">
    <source>
        <dbReference type="SAM" id="Phobius"/>
    </source>
</evidence>
<sequence length="117" mass="13121">MPVCPRCQQSIQAATLQCPRCQLPLKAYGHPGIQLHRAEADRFLCPDCTYHADNTCNFPQRPLAKTCTLYQSQSAIAADFSTAPQPAPLQLSWVWFRRNLAWWVLAGLLLISLLIAI</sequence>
<keyword evidence="1" id="KW-0472">Membrane</keyword>
<dbReference type="Proteomes" id="UP001600165">
    <property type="component" value="Unassembled WGS sequence"/>
</dbReference>
<feature type="transmembrane region" description="Helical" evidence="1">
    <location>
        <begin position="100"/>
        <end position="116"/>
    </location>
</feature>
<protein>
    <submittedName>
        <fullName evidence="2">Zinc ribbon domain-containing protein</fullName>
    </submittedName>
</protein>
<keyword evidence="3" id="KW-1185">Reference proteome</keyword>
<gene>
    <name evidence="2" type="ORF">ACFVKH_08960</name>
</gene>
<evidence type="ECO:0000313" key="2">
    <source>
        <dbReference type="EMBL" id="MFE4106403.1"/>
    </source>
</evidence>
<comment type="caution">
    <text evidence="2">The sequence shown here is derived from an EMBL/GenBank/DDBJ whole genome shotgun (WGS) entry which is preliminary data.</text>
</comment>
<accession>A0ABW6IDZ1</accession>
<proteinExistence type="predicted"/>